<comment type="similarity">
    <text evidence="1">Belongs to the short-chain dehydrogenases/reductases (SDR) family.</text>
</comment>
<dbReference type="RefSeq" id="WP_220032315.1">
    <property type="nucleotide sequence ID" value="NZ_QJTE01000003.1"/>
</dbReference>
<dbReference type="Gene3D" id="3.40.50.720">
    <property type="entry name" value="NAD(P)-binding Rossmann-like Domain"/>
    <property type="match status" value="1"/>
</dbReference>
<keyword evidence="4" id="KW-1185">Reference proteome</keyword>
<reference evidence="3 4" key="1">
    <citation type="submission" date="2018-06" db="EMBL/GenBank/DDBJ databases">
        <title>Genomic Encyclopedia of Type Strains, Phase III (KMG-III): the genomes of soil and plant-associated and newly described type strains.</title>
        <authorList>
            <person name="Whitman W."/>
        </authorList>
    </citation>
    <scope>NUCLEOTIDE SEQUENCE [LARGE SCALE GENOMIC DNA]</scope>
    <source>
        <strain evidence="3 4">CECT 9025</strain>
    </source>
</reference>
<dbReference type="FunFam" id="3.40.50.720:FF:000084">
    <property type="entry name" value="Short-chain dehydrogenase reductase"/>
    <property type="match status" value="1"/>
</dbReference>
<gene>
    <name evidence="3" type="ORF">DFP88_103118</name>
</gene>
<evidence type="ECO:0000313" key="3">
    <source>
        <dbReference type="EMBL" id="PYE83759.1"/>
    </source>
</evidence>
<sequence length="236" mass="24549">MMKKTAIVTGGAGGIGQVLCTGLLADGWQVAAFDRDEAALAALPEPVQRVACDVGDEASVKAGMAALGWDGLDLLVNNAGLAGPHLGPVEDLSLEAWRAMLDSHLTGAFLMTRACVPLLRPREGAIVNMASTRAMMSEPDSEAYAAAKGGLVAMGHALAISLGPEIRVNTIAPGWIVTSGAEELSHEDHAQHPVGRAGRPEDVLEAVRYLAQPDGFVTGQVVTVDGGMTRKMIYAE</sequence>
<dbReference type="InterPro" id="IPR002347">
    <property type="entry name" value="SDR_fam"/>
</dbReference>
<dbReference type="SUPFAM" id="SSF51735">
    <property type="entry name" value="NAD(P)-binding Rossmann-fold domains"/>
    <property type="match status" value="1"/>
</dbReference>
<dbReference type="InterPro" id="IPR020904">
    <property type="entry name" value="Sc_DH/Rdtase_CS"/>
</dbReference>
<comment type="caution">
    <text evidence="3">The sequence shown here is derived from an EMBL/GenBank/DDBJ whole genome shotgun (WGS) entry which is preliminary data.</text>
</comment>
<dbReference type="InterPro" id="IPR036291">
    <property type="entry name" value="NAD(P)-bd_dom_sf"/>
</dbReference>
<proteinExistence type="inferred from homology"/>
<evidence type="ECO:0000256" key="1">
    <source>
        <dbReference type="ARBA" id="ARBA00006484"/>
    </source>
</evidence>
<dbReference type="PANTHER" id="PTHR42760">
    <property type="entry name" value="SHORT-CHAIN DEHYDROGENASES/REDUCTASES FAMILY MEMBER"/>
    <property type="match status" value="1"/>
</dbReference>
<dbReference type="GO" id="GO:0016616">
    <property type="term" value="F:oxidoreductase activity, acting on the CH-OH group of donors, NAD or NADP as acceptor"/>
    <property type="evidence" value="ECO:0007669"/>
    <property type="project" value="TreeGrafter"/>
</dbReference>
<dbReference type="Proteomes" id="UP000248311">
    <property type="component" value="Unassembled WGS sequence"/>
</dbReference>
<dbReference type="AlphaFoldDB" id="A0A318STQ8"/>
<dbReference type="PRINTS" id="PR00080">
    <property type="entry name" value="SDRFAMILY"/>
</dbReference>
<evidence type="ECO:0000256" key="2">
    <source>
        <dbReference type="ARBA" id="ARBA00023002"/>
    </source>
</evidence>
<dbReference type="Pfam" id="PF13561">
    <property type="entry name" value="adh_short_C2"/>
    <property type="match status" value="1"/>
</dbReference>
<dbReference type="PRINTS" id="PR00081">
    <property type="entry name" value="GDHRDH"/>
</dbReference>
<dbReference type="PROSITE" id="PS00061">
    <property type="entry name" value="ADH_SHORT"/>
    <property type="match status" value="1"/>
</dbReference>
<evidence type="ECO:0000313" key="4">
    <source>
        <dbReference type="Proteomes" id="UP000248311"/>
    </source>
</evidence>
<name>A0A318STQ8_9RHOB</name>
<dbReference type="PANTHER" id="PTHR42760:SF133">
    <property type="entry name" value="3-OXOACYL-[ACYL-CARRIER-PROTEIN] REDUCTASE"/>
    <property type="match status" value="1"/>
</dbReference>
<accession>A0A318STQ8</accession>
<dbReference type="EMBL" id="QJTE01000003">
    <property type="protein sequence ID" value="PYE83759.1"/>
    <property type="molecule type" value="Genomic_DNA"/>
</dbReference>
<protein>
    <submittedName>
        <fullName evidence="3">NAD(P)-dependent dehydrogenase (Short-subunit alcohol dehydrogenase family)</fullName>
    </submittedName>
</protein>
<keyword evidence="2" id="KW-0560">Oxidoreductase</keyword>
<organism evidence="3 4">
    <name type="scientific">Pseudoroseicyclus aestuarii</name>
    <dbReference type="NCBI Taxonomy" id="1795041"/>
    <lineage>
        <taxon>Bacteria</taxon>
        <taxon>Pseudomonadati</taxon>
        <taxon>Pseudomonadota</taxon>
        <taxon>Alphaproteobacteria</taxon>
        <taxon>Rhodobacterales</taxon>
        <taxon>Paracoccaceae</taxon>
        <taxon>Pseudoroseicyclus</taxon>
    </lineage>
</organism>